<keyword evidence="2" id="KW-0808">Transferase</keyword>
<dbReference type="GO" id="GO:0005829">
    <property type="term" value="C:cytosol"/>
    <property type="evidence" value="ECO:0007669"/>
    <property type="project" value="TreeGrafter"/>
</dbReference>
<dbReference type="PANTHER" id="PTHR20858:SF17">
    <property type="entry name" value="HYDROXYMETHYLPYRIMIDINE_PHOSPHOMETHYLPYRIMIDINE KINASE THI20-RELATED"/>
    <property type="match status" value="1"/>
</dbReference>
<evidence type="ECO:0000259" key="1">
    <source>
        <dbReference type="Pfam" id="PF08543"/>
    </source>
</evidence>
<dbReference type="PANTHER" id="PTHR20858">
    <property type="entry name" value="PHOSPHOMETHYLPYRIMIDINE KINASE"/>
    <property type="match status" value="1"/>
</dbReference>
<dbReference type="SUPFAM" id="SSF53613">
    <property type="entry name" value="Ribokinase-like"/>
    <property type="match status" value="1"/>
</dbReference>
<dbReference type="GO" id="GO:0008902">
    <property type="term" value="F:hydroxymethylpyrimidine kinase activity"/>
    <property type="evidence" value="ECO:0007669"/>
    <property type="project" value="TreeGrafter"/>
</dbReference>
<sequence>MSNSNPTLILVVGPFDPSGSGNLPADAITCAGLGGHAASALSAIHVQDTVSTEDIQVMTPEFLDDQARCVLEDMHIQAIKVGALYSVESVQVLAQIAADYSHLPLVLHLDTLPDHSFLDDEDPEDILSAILELLLPQTNLVLVEHNLIAHWKTDGLLPGAETETPVKALQNFGAQWVLAAGSPMRPGQYAYLLHGPEQATFNWKGQTPPARLNNTNGPLGCALAIEMGKGADVPKAVEVALALAGPLAANTFQPGMGYRLINRAIS</sequence>
<comment type="caution">
    <text evidence="2">The sequence shown here is derived from an EMBL/GenBank/DDBJ whole genome shotgun (WGS) entry which is preliminary data.</text>
</comment>
<organism evidence="2 3">
    <name type="scientific">Eoetvoesiella caeni</name>
    <dbReference type="NCBI Taxonomy" id="645616"/>
    <lineage>
        <taxon>Bacteria</taxon>
        <taxon>Pseudomonadati</taxon>
        <taxon>Pseudomonadota</taxon>
        <taxon>Betaproteobacteria</taxon>
        <taxon>Burkholderiales</taxon>
        <taxon>Alcaligenaceae</taxon>
        <taxon>Eoetvoesiella</taxon>
    </lineage>
</organism>
<dbReference type="InterPro" id="IPR013749">
    <property type="entry name" value="PM/HMP-P_kinase-1"/>
</dbReference>
<accession>A0A366HEH1</accession>
<protein>
    <submittedName>
        <fullName evidence="2">Hydroxymethylpyrimidine/phosphomethylpyrimidine kinase</fullName>
    </submittedName>
</protein>
<name>A0A366HEH1_9BURK</name>
<dbReference type="Proteomes" id="UP000253628">
    <property type="component" value="Unassembled WGS sequence"/>
</dbReference>
<dbReference type="Gene3D" id="3.40.1190.20">
    <property type="match status" value="1"/>
</dbReference>
<dbReference type="RefSeq" id="WP_113933025.1">
    <property type="nucleotide sequence ID" value="NZ_JACCEU010000005.1"/>
</dbReference>
<dbReference type="GO" id="GO:0009229">
    <property type="term" value="P:thiamine diphosphate biosynthetic process"/>
    <property type="evidence" value="ECO:0007669"/>
    <property type="project" value="UniProtKB-UniPathway"/>
</dbReference>
<dbReference type="InterPro" id="IPR029056">
    <property type="entry name" value="Ribokinase-like"/>
</dbReference>
<gene>
    <name evidence="2" type="ORF">DFR37_104157</name>
</gene>
<dbReference type="GO" id="GO:0008972">
    <property type="term" value="F:phosphomethylpyrimidine kinase activity"/>
    <property type="evidence" value="ECO:0007669"/>
    <property type="project" value="TreeGrafter"/>
</dbReference>
<keyword evidence="2" id="KW-0418">Kinase</keyword>
<dbReference type="UniPathway" id="UPA00060">
    <property type="reaction ID" value="UER00138"/>
</dbReference>
<keyword evidence="3" id="KW-1185">Reference proteome</keyword>
<reference evidence="2 3" key="1">
    <citation type="submission" date="2018-06" db="EMBL/GenBank/DDBJ databases">
        <title>Genomic Encyclopedia of Type Strains, Phase IV (KMG-IV): sequencing the most valuable type-strain genomes for metagenomic binning, comparative biology and taxonomic classification.</title>
        <authorList>
            <person name="Goeker M."/>
        </authorList>
    </citation>
    <scope>NUCLEOTIDE SEQUENCE [LARGE SCALE GENOMIC DNA]</scope>
    <source>
        <strain evidence="2 3">DSM 25520</strain>
    </source>
</reference>
<evidence type="ECO:0000313" key="2">
    <source>
        <dbReference type="EMBL" id="RBP40061.1"/>
    </source>
</evidence>
<evidence type="ECO:0000313" key="3">
    <source>
        <dbReference type="Proteomes" id="UP000253628"/>
    </source>
</evidence>
<feature type="domain" description="Pyridoxamine kinase/Phosphomethylpyrimidine kinase" evidence="1">
    <location>
        <begin position="16"/>
        <end position="259"/>
    </location>
</feature>
<dbReference type="Pfam" id="PF08543">
    <property type="entry name" value="Phos_pyr_kin"/>
    <property type="match status" value="1"/>
</dbReference>
<dbReference type="EMBL" id="QNRQ01000004">
    <property type="protein sequence ID" value="RBP40061.1"/>
    <property type="molecule type" value="Genomic_DNA"/>
</dbReference>
<proteinExistence type="predicted"/>
<dbReference type="AlphaFoldDB" id="A0A366HEH1"/>
<dbReference type="OrthoDB" id="9810880at2"/>
<dbReference type="GO" id="GO:0009228">
    <property type="term" value="P:thiamine biosynthetic process"/>
    <property type="evidence" value="ECO:0007669"/>
    <property type="project" value="TreeGrafter"/>
</dbReference>